<evidence type="ECO:0000313" key="1">
    <source>
        <dbReference type="EMBL" id="TFK63473.1"/>
    </source>
</evidence>
<dbReference type="Proteomes" id="UP000308600">
    <property type="component" value="Unassembled WGS sequence"/>
</dbReference>
<sequence length="145" mass="15484">MPAVDLLILFKGLADIIAACILVVQPDIIYKSSATRALHDATGLHISRVETAPGFNQAIACMVVAVGVGHIVASQSHSPLARRPVFAMNLTWAALNIATCLTPRAWELASATQLMTAMTHTVFSTALYLTGAASSEVRNRKKKDK</sequence>
<name>A0ACD3AC59_9AGAR</name>
<evidence type="ECO:0000313" key="2">
    <source>
        <dbReference type="Proteomes" id="UP000308600"/>
    </source>
</evidence>
<keyword evidence="2" id="KW-1185">Reference proteome</keyword>
<dbReference type="EMBL" id="ML208521">
    <property type="protein sequence ID" value="TFK63473.1"/>
    <property type="molecule type" value="Genomic_DNA"/>
</dbReference>
<reference evidence="1 2" key="1">
    <citation type="journal article" date="2019" name="Nat. Ecol. Evol.">
        <title>Megaphylogeny resolves global patterns of mushroom evolution.</title>
        <authorList>
            <person name="Varga T."/>
            <person name="Krizsan K."/>
            <person name="Foldi C."/>
            <person name="Dima B."/>
            <person name="Sanchez-Garcia M."/>
            <person name="Sanchez-Ramirez S."/>
            <person name="Szollosi G.J."/>
            <person name="Szarkandi J.G."/>
            <person name="Papp V."/>
            <person name="Albert L."/>
            <person name="Andreopoulos W."/>
            <person name="Angelini C."/>
            <person name="Antonin V."/>
            <person name="Barry K.W."/>
            <person name="Bougher N.L."/>
            <person name="Buchanan P."/>
            <person name="Buyck B."/>
            <person name="Bense V."/>
            <person name="Catcheside P."/>
            <person name="Chovatia M."/>
            <person name="Cooper J."/>
            <person name="Damon W."/>
            <person name="Desjardin D."/>
            <person name="Finy P."/>
            <person name="Geml J."/>
            <person name="Haridas S."/>
            <person name="Hughes K."/>
            <person name="Justo A."/>
            <person name="Karasinski D."/>
            <person name="Kautmanova I."/>
            <person name="Kiss B."/>
            <person name="Kocsube S."/>
            <person name="Kotiranta H."/>
            <person name="LaButti K.M."/>
            <person name="Lechner B.E."/>
            <person name="Liimatainen K."/>
            <person name="Lipzen A."/>
            <person name="Lukacs Z."/>
            <person name="Mihaltcheva S."/>
            <person name="Morgado L.N."/>
            <person name="Niskanen T."/>
            <person name="Noordeloos M.E."/>
            <person name="Ohm R.A."/>
            <person name="Ortiz-Santana B."/>
            <person name="Ovrebo C."/>
            <person name="Racz N."/>
            <person name="Riley R."/>
            <person name="Savchenko A."/>
            <person name="Shiryaev A."/>
            <person name="Soop K."/>
            <person name="Spirin V."/>
            <person name="Szebenyi C."/>
            <person name="Tomsovsky M."/>
            <person name="Tulloss R.E."/>
            <person name="Uehling J."/>
            <person name="Grigoriev I.V."/>
            <person name="Vagvolgyi C."/>
            <person name="Papp T."/>
            <person name="Martin F.M."/>
            <person name="Miettinen O."/>
            <person name="Hibbett D.S."/>
            <person name="Nagy L.G."/>
        </authorList>
    </citation>
    <scope>NUCLEOTIDE SEQUENCE [LARGE SCALE GENOMIC DNA]</scope>
    <source>
        <strain evidence="1 2">NL-1719</strain>
    </source>
</reference>
<organism evidence="1 2">
    <name type="scientific">Pluteus cervinus</name>
    <dbReference type="NCBI Taxonomy" id="181527"/>
    <lineage>
        <taxon>Eukaryota</taxon>
        <taxon>Fungi</taxon>
        <taxon>Dikarya</taxon>
        <taxon>Basidiomycota</taxon>
        <taxon>Agaricomycotina</taxon>
        <taxon>Agaricomycetes</taxon>
        <taxon>Agaricomycetidae</taxon>
        <taxon>Agaricales</taxon>
        <taxon>Pluteineae</taxon>
        <taxon>Pluteaceae</taxon>
        <taxon>Pluteus</taxon>
    </lineage>
</organism>
<accession>A0ACD3AC59</accession>
<protein>
    <submittedName>
        <fullName evidence="1">Uncharacterized protein</fullName>
    </submittedName>
</protein>
<gene>
    <name evidence="1" type="ORF">BDN72DRAFT_847596</name>
</gene>
<proteinExistence type="predicted"/>